<evidence type="ECO:0000313" key="3">
    <source>
        <dbReference type="Proteomes" id="UP000297853"/>
    </source>
</evidence>
<reference evidence="2 3" key="1">
    <citation type="submission" date="2019-03" db="EMBL/GenBank/DDBJ databases">
        <title>Genomics of glacier-inhabiting Cryobacterium strains.</title>
        <authorList>
            <person name="Liu Q."/>
            <person name="Xin Y.-H."/>
        </authorList>
    </citation>
    <scope>NUCLEOTIDE SEQUENCE [LARGE SCALE GENOMIC DNA]</scope>
    <source>
        <strain evidence="2 3">TMT1-23-1</strain>
    </source>
</reference>
<comment type="caution">
    <text evidence="2">The sequence shown here is derived from an EMBL/GenBank/DDBJ whole genome shotgun (WGS) entry which is preliminary data.</text>
</comment>
<dbReference type="RefSeq" id="WP_134431984.1">
    <property type="nucleotide sequence ID" value="NZ_SOGQ01000072.1"/>
</dbReference>
<keyword evidence="3" id="KW-1185">Reference proteome</keyword>
<organism evidence="2 3">
    <name type="scientific">Cryobacterium sinapicolor</name>
    <dbReference type="NCBI Taxonomy" id="1259236"/>
    <lineage>
        <taxon>Bacteria</taxon>
        <taxon>Bacillati</taxon>
        <taxon>Actinomycetota</taxon>
        <taxon>Actinomycetes</taxon>
        <taxon>Micrococcales</taxon>
        <taxon>Microbacteriaceae</taxon>
        <taxon>Cryobacterium</taxon>
    </lineage>
</organism>
<evidence type="ECO:0000313" key="2">
    <source>
        <dbReference type="EMBL" id="TFC95896.1"/>
    </source>
</evidence>
<sequence>MTISIEKRSLFDASASAVGYAHQFRFSLLSALQLLRHGIDWQISIEAADDIEIQDADGYRNYLQLKHRAPGTTMTNASSDLWKSLRIWSKLATDGQLDLTKSRLLLITTGTLSAGGAAAALVEDPTKRDVASAMSQLNVTAGSSNNKANEPSYLAWNALGERKEGLLTAVTVVEGSDDIDATHLAIQSELLHAAGRANVDAFVSRLEGWWFQKCINILRTDSAEFIEGDELDAFISELRQSFLADSLPIDPDVTSLQAKLEQFATYRFTRQIQLVGIGQARIADAVRDYYRAVTQRSRWVREGLVRPDEIAAYEDRLVEEWRYVFNRLLDDLPEGATEELKTNTAKQVYKWVEEATAPPIRAQRPDLFLVRGSLHILADSESADPSVTDVGWHPDFAARLIAVLEPVEA</sequence>
<dbReference type="InterPro" id="IPR046913">
    <property type="entry name" value="ABC-3C_CTD7"/>
</dbReference>
<name>A0ABY2IXH9_9MICO</name>
<proteinExistence type="predicted"/>
<protein>
    <recommendedName>
        <fullName evidence="1">ABC-three component systems C-terminal domain-containing protein</fullName>
    </recommendedName>
</protein>
<feature type="domain" description="ABC-three component systems C-terminal" evidence="1">
    <location>
        <begin position="268"/>
        <end position="399"/>
    </location>
</feature>
<dbReference type="Proteomes" id="UP000297853">
    <property type="component" value="Unassembled WGS sequence"/>
</dbReference>
<dbReference type="EMBL" id="SOGQ01000072">
    <property type="protein sequence ID" value="TFC95896.1"/>
    <property type="molecule type" value="Genomic_DNA"/>
</dbReference>
<dbReference type="Pfam" id="PF20283">
    <property type="entry name" value="CTD7"/>
    <property type="match status" value="1"/>
</dbReference>
<gene>
    <name evidence="2" type="ORF">E3T28_12985</name>
</gene>
<evidence type="ECO:0000259" key="1">
    <source>
        <dbReference type="Pfam" id="PF20283"/>
    </source>
</evidence>
<accession>A0ABY2IXH9</accession>